<dbReference type="GO" id="GO:0000387">
    <property type="term" value="P:spliceosomal snRNP assembly"/>
    <property type="evidence" value="ECO:0007669"/>
    <property type="project" value="TreeGrafter"/>
</dbReference>
<dbReference type="AlphaFoldDB" id="A0A8H7BYH2"/>
<dbReference type="GO" id="GO:0032797">
    <property type="term" value="C:SMN complex"/>
    <property type="evidence" value="ECO:0007669"/>
    <property type="project" value="TreeGrafter"/>
</dbReference>
<evidence type="ECO:0000313" key="2">
    <source>
        <dbReference type="EMBL" id="KAF7731629.1"/>
    </source>
</evidence>
<reference evidence="2" key="1">
    <citation type="submission" date="2020-01" db="EMBL/GenBank/DDBJ databases">
        <title>Genome Sequencing of Three Apophysomyces-Like Fungal Strains Confirms a Novel Fungal Genus in the Mucoromycota with divergent Burkholderia-like Endosymbiotic Bacteria.</title>
        <authorList>
            <person name="Stajich J.E."/>
            <person name="Macias A.M."/>
            <person name="Carter-House D."/>
            <person name="Lovett B."/>
            <person name="Kasson L.R."/>
            <person name="Berry K."/>
            <person name="Grigoriev I."/>
            <person name="Chang Y."/>
            <person name="Spatafora J."/>
            <person name="Kasson M.T."/>
        </authorList>
    </citation>
    <scope>NUCLEOTIDE SEQUENCE</scope>
    <source>
        <strain evidence="2">NRRL A-21654</strain>
    </source>
</reference>
<dbReference type="InterPro" id="IPR046857">
    <property type="entry name" value="Gemin6_Sm-like_dom"/>
</dbReference>
<gene>
    <name evidence="2" type="primary">GEMIN6</name>
    <name evidence="2" type="ORF">EC973_008798</name>
</gene>
<evidence type="ECO:0000313" key="3">
    <source>
        <dbReference type="Proteomes" id="UP000605846"/>
    </source>
</evidence>
<dbReference type="PANTHER" id="PTHR14710:SF2">
    <property type="entry name" value="GEM-ASSOCIATED PROTEIN 6"/>
    <property type="match status" value="1"/>
</dbReference>
<organism evidence="2 3">
    <name type="scientific">Apophysomyces ossiformis</name>
    <dbReference type="NCBI Taxonomy" id="679940"/>
    <lineage>
        <taxon>Eukaryota</taxon>
        <taxon>Fungi</taxon>
        <taxon>Fungi incertae sedis</taxon>
        <taxon>Mucoromycota</taxon>
        <taxon>Mucoromycotina</taxon>
        <taxon>Mucoromycetes</taxon>
        <taxon>Mucorales</taxon>
        <taxon>Mucorineae</taxon>
        <taxon>Mucoraceae</taxon>
        <taxon>Apophysomyces</taxon>
    </lineage>
</organism>
<dbReference type="EMBL" id="JABAYA010000008">
    <property type="protein sequence ID" value="KAF7731629.1"/>
    <property type="molecule type" value="Genomic_DNA"/>
</dbReference>
<accession>A0A8H7BYH2</accession>
<dbReference type="GO" id="GO:0000245">
    <property type="term" value="P:spliceosomal complex assembly"/>
    <property type="evidence" value="ECO:0007669"/>
    <property type="project" value="InterPro"/>
</dbReference>
<dbReference type="GO" id="GO:0005634">
    <property type="term" value="C:nucleus"/>
    <property type="evidence" value="ECO:0007669"/>
    <property type="project" value="InterPro"/>
</dbReference>
<dbReference type="PROSITE" id="PS52001">
    <property type="entry name" value="AD"/>
    <property type="match status" value="1"/>
</dbReference>
<sequence length="171" mass="19563">MAHSYTAEETVQHIGHYTTVVESTKKIHHGYLYTIDPNSGSIVLYDDDERKVIVIMGHAVESITFKDDVSMNVAKMDEAMNLNSPTSYDINAPWIIQRKDSVIKYLERVRSSDTEMKAVNEHRIPMRYDVHDPVIHVLGCARVEPPYSATSVNSDNTMIRIRVRDLMMKIP</sequence>
<dbReference type="InterPro" id="IPR047574">
    <property type="entry name" value="AD"/>
</dbReference>
<proteinExistence type="predicted"/>
<dbReference type="Gene3D" id="2.30.30.100">
    <property type="match status" value="1"/>
</dbReference>
<dbReference type="Pfam" id="PF06372">
    <property type="entry name" value="Gemin6"/>
    <property type="match status" value="1"/>
</dbReference>
<comment type="caution">
    <text evidence="2">The sequence shown here is derived from an EMBL/GenBank/DDBJ whole genome shotgun (WGS) entry which is preliminary data.</text>
</comment>
<keyword evidence="3" id="KW-1185">Reference proteome</keyword>
<dbReference type="Proteomes" id="UP000605846">
    <property type="component" value="Unassembled WGS sequence"/>
</dbReference>
<name>A0A8H7BYH2_9FUNG</name>
<feature type="domain" description="AD" evidence="1">
    <location>
        <begin position="69"/>
        <end position="171"/>
    </location>
</feature>
<dbReference type="PANTHER" id="PTHR14710">
    <property type="entry name" value="GEM-ASSOCIATED PROTEIN 6"/>
    <property type="match status" value="1"/>
</dbReference>
<protein>
    <submittedName>
        <fullName evidence="2">Gem (Nuclear organelle) associated protein 6</fullName>
    </submittedName>
</protein>
<dbReference type="InterPro" id="IPR009422">
    <property type="entry name" value="Gemin6"/>
</dbReference>
<dbReference type="OrthoDB" id="77463at2759"/>
<evidence type="ECO:0000259" key="1">
    <source>
        <dbReference type="PROSITE" id="PS52001"/>
    </source>
</evidence>